<evidence type="ECO:0000256" key="1">
    <source>
        <dbReference type="SAM" id="MobiDB-lite"/>
    </source>
</evidence>
<sequence length="242" mass="27269">MVVLLELDAKAVEVVIMLIVSGIVIFMVCHMLHTEIGKHNKKQRKKSKRSDQVKLLIIADIDPKGVKLPSSTYRGRRYQGGGRDTSSNAKRRQKKKIEEKNSAIEKMEEAQRIATQHEEEAINQTKAAELSAVAAKEATEREKQASEARLAAERLIEEERAKREKADQSRISTEEELGAIYNLQQKPALRRRSKDPTIFYTLCFCKGGGKGLKLVQDQWATPRISSQAEIWLHPGLSLAKPV</sequence>
<keyword evidence="4" id="KW-1185">Reference proteome</keyword>
<keyword evidence="2" id="KW-0472">Membrane</keyword>
<evidence type="ECO:0000256" key="2">
    <source>
        <dbReference type="SAM" id="Phobius"/>
    </source>
</evidence>
<evidence type="ECO:0000313" key="4">
    <source>
        <dbReference type="Proteomes" id="UP001150266"/>
    </source>
</evidence>
<gene>
    <name evidence="3" type="ORF">J3R30DRAFT_3407781</name>
</gene>
<protein>
    <submittedName>
        <fullName evidence="3">Uncharacterized protein</fullName>
    </submittedName>
</protein>
<reference evidence="3" key="1">
    <citation type="submission" date="2022-08" db="EMBL/GenBank/DDBJ databases">
        <title>A Global Phylogenomic Analysis of the Shiitake Genus Lentinula.</title>
        <authorList>
            <consortium name="DOE Joint Genome Institute"/>
            <person name="Sierra-Patev S."/>
            <person name="Min B."/>
            <person name="Naranjo-Ortiz M."/>
            <person name="Looney B."/>
            <person name="Konkel Z."/>
            <person name="Slot J.C."/>
            <person name="Sakamoto Y."/>
            <person name="Steenwyk J.L."/>
            <person name="Rokas A."/>
            <person name="Carro J."/>
            <person name="Camarero S."/>
            <person name="Ferreira P."/>
            <person name="Molpeceres G."/>
            <person name="Ruiz-Duenas F.J."/>
            <person name="Serrano A."/>
            <person name="Henrissat B."/>
            <person name="Drula E."/>
            <person name="Hughes K.W."/>
            <person name="Mata J.L."/>
            <person name="Ishikawa N.K."/>
            <person name="Vargas-Isla R."/>
            <person name="Ushijima S."/>
            <person name="Smith C.A."/>
            <person name="Ahrendt S."/>
            <person name="Andreopoulos W."/>
            <person name="He G."/>
            <person name="Labutti K."/>
            <person name="Lipzen A."/>
            <person name="Ng V."/>
            <person name="Riley R."/>
            <person name="Sandor L."/>
            <person name="Barry K."/>
            <person name="Martinez A.T."/>
            <person name="Xiao Y."/>
            <person name="Gibbons J.G."/>
            <person name="Terashima K."/>
            <person name="Grigoriev I.V."/>
            <person name="Hibbett D.S."/>
        </authorList>
    </citation>
    <scope>NUCLEOTIDE SEQUENCE</scope>
    <source>
        <strain evidence="3">JLM2183</strain>
    </source>
</reference>
<dbReference type="Proteomes" id="UP001150266">
    <property type="component" value="Unassembled WGS sequence"/>
</dbReference>
<feature type="transmembrane region" description="Helical" evidence="2">
    <location>
        <begin position="12"/>
        <end position="32"/>
    </location>
</feature>
<name>A0A9W9A1Y3_9AGAR</name>
<accession>A0A9W9A1Y3</accession>
<evidence type="ECO:0000313" key="3">
    <source>
        <dbReference type="EMBL" id="KAJ4471403.1"/>
    </source>
</evidence>
<dbReference type="EMBL" id="JAOTPV010000022">
    <property type="protein sequence ID" value="KAJ4471403.1"/>
    <property type="molecule type" value="Genomic_DNA"/>
</dbReference>
<organism evidence="3 4">
    <name type="scientific">Lentinula aciculospora</name>
    <dbReference type="NCBI Taxonomy" id="153920"/>
    <lineage>
        <taxon>Eukaryota</taxon>
        <taxon>Fungi</taxon>
        <taxon>Dikarya</taxon>
        <taxon>Basidiomycota</taxon>
        <taxon>Agaricomycotina</taxon>
        <taxon>Agaricomycetes</taxon>
        <taxon>Agaricomycetidae</taxon>
        <taxon>Agaricales</taxon>
        <taxon>Marasmiineae</taxon>
        <taxon>Omphalotaceae</taxon>
        <taxon>Lentinula</taxon>
    </lineage>
</organism>
<keyword evidence="2" id="KW-1133">Transmembrane helix</keyword>
<dbReference type="AlphaFoldDB" id="A0A9W9A1Y3"/>
<keyword evidence="2" id="KW-0812">Transmembrane</keyword>
<comment type="caution">
    <text evidence="3">The sequence shown here is derived from an EMBL/GenBank/DDBJ whole genome shotgun (WGS) entry which is preliminary data.</text>
</comment>
<proteinExistence type="predicted"/>
<feature type="region of interest" description="Disordered" evidence="1">
    <location>
        <begin position="69"/>
        <end position="102"/>
    </location>
</feature>